<organism evidence="1 2">
    <name type="scientific">Tritrichomonas musculus</name>
    <dbReference type="NCBI Taxonomy" id="1915356"/>
    <lineage>
        <taxon>Eukaryota</taxon>
        <taxon>Metamonada</taxon>
        <taxon>Parabasalia</taxon>
        <taxon>Tritrichomonadida</taxon>
        <taxon>Tritrichomonadidae</taxon>
        <taxon>Tritrichomonas</taxon>
    </lineage>
</organism>
<dbReference type="PANTHER" id="PTHR45661">
    <property type="entry name" value="SURFACE ANTIGEN"/>
    <property type="match status" value="1"/>
</dbReference>
<dbReference type="InterPro" id="IPR036770">
    <property type="entry name" value="Ankyrin_rpt-contain_sf"/>
</dbReference>
<name>A0ABR2KG47_9EUKA</name>
<gene>
    <name evidence="1" type="ORF">M9Y10_034673</name>
</gene>
<reference evidence="1 2" key="1">
    <citation type="submission" date="2024-04" db="EMBL/GenBank/DDBJ databases">
        <title>Tritrichomonas musculus Genome.</title>
        <authorList>
            <person name="Alves-Ferreira E."/>
            <person name="Grigg M."/>
            <person name="Lorenzi H."/>
            <person name="Galac M."/>
        </authorList>
    </citation>
    <scope>NUCLEOTIDE SEQUENCE [LARGE SCALE GENOMIC DNA]</scope>
    <source>
        <strain evidence="1 2">EAF2021</strain>
    </source>
</reference>
<proteinExistence type="predicted"/>
<dbReference type="Gene3D" id="3.80.10.10">
    <property type="entry name" value="Ribonuclease Inhibitor"/>
    <property type="match status" value="4"/>
</dbReference>
<sequence>MEFQQYLNEEKHYYRNFIDFFESEKDLNLSFTDFEDMVNTKLNNLEQKEKQEEIKSILHLISKVFDNHHRDSNYFEKLEKIIIFLKDDIKQTLSNNEIFNLFKTNKLILLILFKHQIIQIDQSIVIYFYDYKNYSSFFIPEIKKFIKPTTTSDDTTLYSKLEEQRKIGENNSHICQLIRNDLAEEFIAFVNQTNLPLTSKIKPSFFETNLFLIDKEPTLIEYAAFFGSIQIIQYLKYNSVELSPSLWLYAIHSNNAELIHFLEENHVLPEDESYVECFIESVKCHHNEIANYIENNLLTQQKDSNSQKFKEKVTDAFYHYCNFSFISPENFELKSIIFYLSKYNYYNLVDLYIKSRMILFKDASDNDEYDVVYYLLSTKNNVIANCFKESKIEKISFPHSIESIQLNSFSNCSALKQVSIPPSVTFIDSYAFYGCSYLKKIKIPFSVTRIGISAFNQCKSLEKVSLPFSITKIEKFSFYECRNLKKIKTSPPFSTFQSSLSPNSIGENCFMGCSKLEKVTIPPYITLIGKCAFKNCSSLSNVTFLSPIISIDRDAFHGCNSLMKISNFSLIKPNNPPSFEISIETEAFSYCENLRQIVVSDFTTIIKPFAFQSCNQLRYVILPGSLIDINLNAFLNCKSLKQISIPSSVKTIGGSAFKDCISLEEITFETPSSLTLIEYRAFEGCSSLSQISIPKSIDRIENNAFFNCTNLNQISIRSDIYISNIGITKNVKVVRF</sequence>
<dbReference type="PANTHER" id="PTHR45661:SF3">
    <property type="entry name" value="IG-LIKE DOMAIN-CONTAINING PROTEIN"/>
    <property type="match status" value="1"/>
</dbReference>
<dbReference type="Pfam" id="PF13306">
    <property type="entry name" value="LRR_5"/>
    <property type="match status" value="2"/>
</dbReference>
<dbReference type="InterPro" id="IPR026906">
    <property type="entry name" value="LRR_5"/>
</dbReference>
<protein>
    <submittedName>
        <fullName evidence="1">Uncharacterized protein</fullName>
    </submittedName>
</protein>
<dbReference type="InterPro" id="IPR053139">
    <property type="entry name" value="Surface_bspA-like"/>
</dbReference>
<dbReference type="InterPro" id="IPR032675">
    <property type="entry name" value="LRR_dom_sf"/>
</dbReference>
<evidence type="ECO:0000313" key="1">
    <source>
        <dbReference type="EMBL" id="KAK8889918.1"/>
    </source>
</evidence>
<dbReference type="SUPFAM" id="SSF52058">
    <property type="entry name" value="L domain-like"/>
    <property type="match status" value="2"/>
</dbReference>
<comment type="caution">
    <text evidence="1">The sequence shown here is derived from an EMBL/GenBank/DDBJ whole genome shotgun (WGS) entry which is preliminary data.</text>
</comment>
<dbReference type="Proteomes" id="UP001470230">
    <property type="component" value="Unassembled WGS sequence"/>
</dbReference>
<accession>A0ABR2KG47</accession>
<dbReference type="SUPFAM" id="SSF48403">
    <property type="entry name" value="Ankyrin repeat"/>
    <property type="match status" value="1"/>
</dbReference>
<keyword evidence="2" id="KW-1185">Reference proteome</keyword>
<dbReference type="EMBL" id="JAPFFF010000005">
    <property type="protein sequence ID" value="KAK8889918.1"/>
    <property type="molecule type" value="Genomic_DNA"/>
</dbReference>
<evidence type="ECO:0000313" key="2">
    <source>
        <dbReference type="Proteomes" id="UP001470230"/>
    </source>
</evidence>